<dbReference type="HOGENOM" id="CLU_1384643_0_0_1"/>
<name>G4TIS3_SERID</name>
<keyword evidence="3" id="KW-0472">Membrane</keyword>
<keyword evidence="1" id="KW-0175">Coiled coil</keyword>
<feature type="region of interest" description="Disordered" evidence="2">
    <location>
        <begin position="1"/>
        <end position="23"/>
    </location>
</feature>
<feature type="transmembrane region" description="Helical" evidence="3">
    <location>
        <begin position="29"/>
        <end position="51"/>
    </location>
</feature>
<organism evidence="4 5">
    <name type="scientific">Serendipita indica (strain DSM 11827)</name>
    <name type="common">Root endophyte fungus</name>
    <name type="synonym">Piriformospora indica</name>
    <dbReference type="NCBI Taxonomy" id="1109443"/>
    <lineage>
        <taxon>Eukaryota</taxon>
        <taxon>Fungi</taxon>
        <taxon>Dikarya</taxon>
        <taxon>Basidiomycota</taxon>
        <taxon>Agaricomycotina</taxon>
        <taxon>Agaricomycetes</taxon>
        <taxon>Sebacinales</taxon>
        <taxon>Serendipitaceae</taxon>
        <taxon>Serendipita</taxon>
    </lineage>
</organism>
<feature type="coiled-coil region" evidence="1">
    <location>
        <begin position="109"/>
        <end position="143"/>
    </location>
</feature>
<evidence type="ECO:0000313" key="5">
    <source>
        <dbReference type="Proteomes" id="UP000007148"/>
    </source>
</evidence>
<evidence type="ECO:0000256" key="3">
    <source>
        <dbReference type="SAM" id="Phobius"/>
    </source>
</evidence>
<protein>
    <submittedName>
        <fullName evidence="4">Uncharacterized protein</fullName>
    </submittedName>
</protein>
<dbReference type="Proteomes" id="UP000007148">
    <property type="component" value="Unassembled WGS sequence"/>
</dbReference>
<keyword evidence="3" id="KW-1133">Transmembrane helix</keyword>
<comment type="caution">
    <text evidence="4">The sequence shown here is derived from an EMBL/GenBank/DDBJ whole genome shotgun (WGS) entry which is preliminary data.</text>
</comment>
<proteinExistence type="predicted"/>
<sequence length="197" mass="22019">MSVSQSSQGSIPDGPLERPHNPSLSTTQALVPLLAVGALSLTIGLLPYAVVRRQLVQQRRLISELHADIKTGNRFIAELTKSHEVDQATRRLHEQKLQVELHSSLQSVEEKYQSAVLAQERDMRTLKEELAKSTVKTEELEDLITVVGNRVAKAAALIEEEQKGEPSGFTVKNMRELAQYLQSWRRGKSVDTQKKNS</sequence>
<dbReference type="EMBL" id="CAFZ01000111">
    <property type="protein sequence ID" value="CCA71216.1"/>
    <property type="molecule type" value="Genomic_DNA"/>
</dbReference>
<accession>G4TIS3</accession>
<reference evidence="4 5" key="1">
    <citation type="journal article" date="2011" name="PLoS Pathog.">
        <title>Endophytic Life Strategies Decoded by Genome and Transcriptome Analyses of the Mutualistic Root Symbiont Piriformospora indica.</title>
        <authorList>
            <person name="Zuccaro A."/>
            <person name="Lahrmann U."/>
            <person name="Guldener U."/>
            <person name="Langen G."/>
            <person name="Pfiffi S."/>
            <person name="Biedenkopf D."/>
            <person name="Wong P."/>
            <person name="Samans B."/>
            <person name="Grimm C."/>
            <person name="Basiewicz M."/>
            <person name="Murat C."/>
            <person name="Martin F."/>
            <person name="Kogel K.H."/>
        </authorList>
    </citation>
    <scope>NUCLEOTIDE SEQUENCE [LARGE SCALE GENOMIC DNA]</scope>
    <source>
        <strain evidence="4 5">DSM 11827</strain>
    </source>
</reference>
<dbReference type="AlphaFoldDB" id="G4TIS3"/>
<evidence type="ECO:0000256" key="2">
    <source>
        <dbReference type="SAM" id="MobiDB-lite"/>
    </source>
</evidence>
<dbReference type="InParanoid" id="G4TIS3"/>
<keyword evidence="3" id="KW-0812">Transmembrane</keyword>
<keyword evidence="5" id="KW-1185">Reference proteome</keyword>
<evidence type="ECO:0000313" key="4">
    <source>
        <dbReference type="EMBL" id="CCA71216.1"/>
    </source>
</evidence>
<evidence type="ECO:0000256" key="1">
    <source>
        <dbReference type="SAM" id="Coils"/>
    </source>
</evidence>
<gene>
    <name evidence="4" type="ORF">PIIN_05153</name>
</gene>
<feature type="compositionally biased region" description="Polar residues" evidence="2">
    <location>
        <begin position="1"/>
        <end position="10"/>
    </location>
</feature>